<dbReference type="AlphaFoldDB" id="A0A930Y2K6"/>
<organism evidence="3 4">
    <name type="scientific">Candidatus Amphirhobacter heronislandensis</name>
    <dbReference type="NCBI Taxonomy" id="1732024"/>
    <lineage>
        <taxon>Bacteria</taxon>
        <taxon>Pseudomonadati</taxon>
        <taxon>Pseudomonadota</taxon>
        <taxon>Gammaproteobacteria</taxon>
        <taxon>Candidatus Tethybacterales</taxon>
        <taxon>Candidatus Tethybacteraceae</taxon>
        <taxon>Candidatus Amphirhobacter</taxon>
    </lineage>
</organism>
<dbReference type="GO" id="GO:0009254">
    <property type="term" value="P:peptidoglycan turnover"/>
    <property type="evidence" value="ECO:0007669"/>
    <property type="project" value="UniProtKB-UniRule"/>
</dbReference>
<dbReference type="NCBIfam" id="NF007141">
    <property type="entry name" value="PRK09585.1-5"/>
    <property type="match status" value="1"/>
</dbReference>
<keyword evidence="1" id="KW-0067">ATP-binding</keyword>
<dbReference type="GO" id="GO:0006040">
    <property type="term" value="P:amino sugar metabolic process"/>
    <property type="evidence" value="ECO:0007669"/>
    <property type="project" value="InterPro"/>
</dbReference>
<name>A0A930Y2K6_9GAMM</name>
<comment type="function">
    <text evidence="1">Catalyzes the specific phosphorylation of 1,6-anhydro-N-acetylmuramic acid (anhMurNAc) with the simultaneous cleavage of the 1,6-anhydro ring, generating MurNAc-6-P. Is required for the utilization of anhMurNAc either imported from the medium or derived from its own cell wall murein, and thus plays a role in cell wall recycling.</text>
</comment>
<comment type="pathway">
    <text evidence="1">Cell wall biogenesis; peptidoglycan recycling.</text>
</comment>
<evidence type="ECO:0000313" key="4">
    <source>
        <dbReference type="Proteomes" id="UP000604381"/>
    </source>
</evidence>
<comment type="pathway">
    <text evidence="1">Amino-sugar metabolism; 1,6-anhydro-N-acetylmuramate degradation.</text>
</comment>
<sequence>MRPPILIRSPSRRRLARGAGRATPWPRPASLWRTSLRGSGRSGAKSKGGRSIPIQGRTDSQGGGASPPPLLCLGAISGTSMDAVDVAALRTDGSMVHERLGAAEYPLSARLRAALEPVAADPAQGRRPQPALAELVADEFAAAIEAFCADHRSLGAPDLVGCHGQTVLHVPAEGLSVQLCDWQRLADRLAAPVVGDFRTADLAAGGQGAPLAPLYHMMIAAERASPADYPLAVLNIGGVANLTYVPAPAAPERLLAFDTGPGNALLDDCARALLGEPRDEDGRCARQGQPDRAALARCEADPFLAAPPPKAADRNQFRGWLAAVEGLAAPDALATLAAGTAAGLRRALELLPAPPKRLFLAGGGRRNAYLAELLRSAAPASQVEDVEALGVDGDAVEAELFAVLAARSRLGLPCTYPGTTGAAQPCGAGRTWRPRRPGPAG</sequence>
<comment type="similarity">
    <text evidence="1">Belongs to the anhydro-N-acetylmuramic acid kinase family.</text>
</comment>
<keyword evidence="1 3" id="KW-0418">Kinase</keyword>
<accession>A0A930Y2K6</accession>
<keyword evidence="1" id="KW-0119">Carbohydrate metabolism</keyword>
<dbReference type="PANTHER" id="PTHR30605:SF0">
    <property type="entry name" value="ANHYDRO-N-ACETYLMURAMIC ACID KINASE"/>
    <property type="match status" value="1"/>
</dbReference>
<comment type="catalytic activity">
    <reaction evidence="1">
        <text>1,6-anhydro-N-acetyl-beta-muramate + ATP + H2O = N-acetyl-D-muramate 6-phosphate + ADP + H(+)</text>
        <dbReference type="Rhea" id="RHEA:24952"/>
        <dbReference type="ChEBI" id="CHEBI:15377"/>
        <dbReference type="ChEBI" id="CHEBI:15378"/>
        <dbReference type="ChEBI" id="CHEBI:30616"/>
        <dbReference type="ChEBI" id="CHEBI:58690"/>
        <dbReference type="ChEBI" id="CHEBI:58722"/>
        <dbReference type="ChEBI" id="CHEBI:456216"/>
        <dbReference type="EC" id="2.7.1.170"/>
    </reaction>
</comment>
<gene>
    <name evidence="1" type="primary">anmK</name>
    <name evidence="3" type="ORF">ISN26_02750</name>
</gene>
<keyword evidence="4" id="KW-1185">Reference proteome</keyword>
<protein>
    <recommendedName>
        <fullName evidence="1">Anhydro-N-acetylmuramic acid kinase</fullName>
        <ecNumber evidence="1">2.7.1.170</ecNumber>
    </recommendedName>
    <alternativeName>
        <fullName evidence="1">AnhMurNAc kinase</fullName>
    </alternativeName>
</protein>
<dbReference type="EC" id="2.7.1.170" evidence="1"/>
<evidence type="ECO:0000256" key="1">
    <source>
        <dbReference type="HAMAP-Rule" id="MF_01270"/>
    </source>
</evidence>
<feature type="region of interest" description="Disordered" evidence="2">
    <location>
        <begin position="1"/>
        <end position="71"/>
    </location>
</feature>
<dbReference type="GO" id="GO:0016773">
    <property type="term" value="F:phosphotransferase activity, alcohol group as acceptor"/>
    <property type="evidence" value="ECO:0007669"/>
    <property type="project" value="UniProtKB-UniRule"/>
</dbReference>
<feature type="binding site" evidence="1">
    <location>
        <begin position="78"/>
        <end position="85"/>
    </location>
    <ligand>
        <name>ATP</name>
        <dbReference type="ChEBI" id="CHEBI:30616"/>
    </ligand>
</feature>
<dbReference type="InterPro" id="IPR043129">
    <property type="entry name" value="ATPase_NBD"/>
</dbReference>
<dbReference type="Proteomes" id="UP000604381">
    <property type="component" value="Unassembled WGS sequence"/>
</dbReference>
<dbReference type="GO" id="GO:0016301">
    <property type="term" value="F:kinase activity"/>
    <property type="evidence" value="ECO:0007669"/>
    <property type="project" value="UniProtKB-KW"/>
</dbReference>
<dbReference type="InterPro" id="IPR005338">
    <property type="entry name" value="Anhydro_N_Ac-Mur_kinase"/>
</dbReference>
<dbReference type="PANTHER" id="PTHR30605">
    <property type="entry name" value="ANHYDRO-N-ACETYLMURAMIC ACID KINASE"/>
    <property type="match status" value="1"/>
</dbReference>
<evidence type="ECO:0000313" key="3">
    <source>
        <dbReference type="EMBL" id="MBF2734996.1"/>
    </source>
</evidence>
<dbReference type="EMBL" id="JADHEI010000028">
    <property type="protein sequence ID" value="MBF2734996.1"/>
    <property type="molecule type" value="Genomic_DNA"/>
</dbReference>
<evidence type="ECO:0000256" key="2">
    <source>
        <dbReference type="SAM" id="MobiDB-lite"/>
    </source>
</evidence>
<reference evidence="3" key="1">
    <citation type="submission" date="2020-10" db="EMBL/GenBank/DDBJ databases">
        <title>An improved Amphimedon queenslandica hologenome assembly reveals how three proteobacterial symbionts can extend the metabolic phenotypic of their marine sponge host.</title>
        <authorList>
            <person name="Degnan B."/>
            <person name="Degnan S."/>
            <person name="Xiang X."/>
        </authorList>
    </citation>
    <scope>NUCLEOTIDE SEQUENCE</scope>
    <source>
        <strain evidence="3">AqS2</strain>
    </source>
</reference>
<dbReference type="HAMAP" id="MF_01270">
    <property type="entry name" value="AnhMurNAc_kinase"/>
    <property type="match status" value="1"/>
</dbReference>
<dbReference type="GO" id="GO:0005524">
    <property type="term" value="F:ATP binding"/>
    <property type="evidence" value="ECO:0007669"/>
    <property type="project" value="UniProtKB-UniRule"/>
</dbReference>
<dbReference type="Gene3D" id="3.30.420.40">
    <property type="match status" value="2"/>
</dbReference>
<dbReference type="SUPFAM" id="SSF53067">
    <property type="entry name" value="Actin-like ATPase domain"/>
    <property type="match status" value="1"/>
</dbReference>
<keyword evidence="1" id="KW-0547">Nucleotide-binding</keyword>
<feature type="compositionally biased region" description="Low complexity" evidence="2">
    <location>
        <begin position="35"/>
        <end position="51"/>
    </location>
</feature>
<dbReference type="GO" id="GO:0097175">
    <property type="term" value="P:1,6-anhydro-N-acetyl-beta-muramic acid catabolic process"/>
    <property type="evidence" value="ECO:0007669"/>
    <property type="project" value="UniProtKB-UniRule"/>
</dbReference>
<dbReference type="Pfam" id="PF03702">
    <property type="entry name" value="AnmK"/>
    <property type="match status" value="1"/>
</dbReference>
<comment type="caution">
    <text evidence="3">The sequence shown here is derived from an EMBL/GenBank/DDBJ whole genome shotgun (WGS) entry which is preliminary data.</text>
</comment>
<keyword evidence="1 3" id="KW-0808">Transferase</keyword>
<proteinExistence type="inferred from homology"/>